<keyword evidence="2" id="KW-0067">ATP-binding</keyword>
<evidence type="ECO:0000259" key="5">
    <source>
        <dbReference type="PROSITE" id="PS50045"/>
    </source>
</evidence>
<dbReference type="InterPro" id="IPR027417">
    <property type="entry name" value="P-loop_NTPase"/>
</dbReference>
<dbReference type="PROSITE" id="PS50045">
    <property type="entry name" value="SIGMA54_INTERACT_4"/>
    <property type="match status" value="1"/>
</dbReference>
<dbReference type="SUPFAM" id="SSF46689">
    <property type="entry name" value="Homeodomain-like"/>
    <property type="match status" value="1"/>
</dbReference>
<dbReference type="Pfam" id="PF00158">
    <property type="entry name" value="Sigma54_activat"/>
    <property type="match status" value="1"/>
</dbReference>
<organism evidence="6 7">
    <name type="scientific">Winogradskyella endarachnes</name>
    <dbReference type="NCBI Taxonomy" id="2681965"/>
    <lineage>
        <taxon>Bacteria</taxon>
        <taxon>Pseudomonadati</taxon>
        <taxon>Bacteroidota</taxon>
        <taxon>Flavobacteriia</taxon>
        <taxon>Flavobacteriales</taxon>
        <taxon>Flavobacteriaceae</taxon>
        <taxon>Winogradskyella</taxon>
    </lineage>
</organism>
<evidence type="ECO:0000256" key="2">
    <source>
        <dbReference type="ARBA" id="ARBA00022840"/>
    </source>
</evidence>
<dbReference type="GO" id="GO:0006355">
    <property type="term" value="P:regulation of DNA-templated transcription"/>
    <property type="evidence" value="ECO:0007669"/>
    <property type="project" value="InterPro"/>
</dbReference>
<evidence type="ECO:0000256" key="3">
    <source>
        <dbReference type="ARBA" id="ARBA00023015"/>
    </source>
</evidence>
<keyword evidence="7" id="KW-1185">Reference proteome</keyword>
<dbReference type="GO" id="GO:0005524">
    <property type="term" value="F:ATP binding"/>
    <property type="evidence" value="ECO:0007669"/>
    <property type="project" value="UniProtKB-KW"/>
</dbReference>
<dbReference type="FunFam" id="3.40.50.300:FF:000006">
    <property type="entry name" value="DNA-binding transcriptional regulator NtrC"/>
    <property type="match status" value="1"/>
</dbReference>
<proteinExistence type="predicted"/>
<dbReference type="PANTHER" id="PTHR32071">
    <property type="entry name" value="TRANSCRIPTIONAL REGULATORY PROTEIN"/>
    <property type="match status" value="1"/>
</dbReference>
<evidence type="ECO:0000256" key="1">
    <source>
        <dbReference type="ARBA" id="ARBA00022741"/>
    </source>
</evidence>
<evidence type="ECO:0000313" key="6">
    <source>
        <dbReference type="EMBL" id="MUU77999.1"/>
    </source>
</evidence>
<dbReference type="Proteomes" id="UP000478208">
    <property type="component" value="Unassembled WGS sequence"/>
</dbReference>
<keyword evidence="1" id="KW-0547">Nucleotide-binding</keyword>
<dbReference type="AlphaFoldDB" id="A0A6L6U7L2"/>
<name>A0A6L6U7L2_9FLAO</name>
<evidence type="ECO:0000256" key="4">
    <source>
        <dbReference type="ARBA" id="ARBA00023163"/>
    </source>
</evidence>
<dbReference type="Gene3D" id="3.40.50.300">
    <property type="entry name" value="P-loop containing nucleotide triphosphate hydrolases"/>
    <property type="match status" value="1"/>
</dbReference>
<dbReference type="Gene3D" id="1.10.10.60">
    <property type="entry name" value="Homeodomain-like"/>
    <property type="match status" value="1"/>
</dbReference>
<dbReference type="InterPro" id="IPR002078">
    <property type="entry name" value="Sigma_54_int"/>
</dbReference>
<gene>
    <name evidence="6" type="ORF">GN138_06045</name>
</gene>
<evidence type="ECO:0000313" key="7">
    <source>
        <dbReference type="Proteomes" id="UP000478208"/>
    </source>
</evidence>
<feature type="domain" description="Sigma-54 factor interaction" evidence="5">
    <location>
        <begin position="13"/>
        <end position="242"/>
    </location>
</feature>
<protein>
    <submittedName>
        <fullName evidence="6">AAA domain-containing protein</fullName>
    </submittedName>
</protein>
<dbReference type="InterPro" id="IPR025943">
    <property type="entry name" value="Sigma_54_int_dom_ATP-bd_2"/>
</dbReference>
<accession>A0A6L6U7L2</accession>
<dbReference type="InterPro" id="IPR009057">
    <property type="entry name" value="Homeodomain-like_sf"/>
</dbReference>
<dbReference type="InterPro" id="IPR003593">
    <property type="entry name" value="AAA+_ATPase"/>
</dbReference>
<dbReference type="PANTHER" id="PTHR32071:SF121">
    <property type="entry name" value="SIGMA L-DEPENDENT TRANSCRIPTIONAL REGULATOR YQIR-RELATED"/>
    <property type="match status" value="1"/>
</dbReference>
<dbReference type="Gene3D" id="1.10.8.60">
    <property type="match status" value="1"/>
</dbReference>
<dbReference type="InterPro" id="IPR058031">
    <property type="entry name" value="AAA_lid_NorR"/>
</dbReference>
<dbReference type="SMART" id="SM00382">
    <property type="entry name" value="AAA"/>
    <property type="match status" value="1"/>
</dbReference>
<comment type="caution">
    <text evidence="6">The sequence shown here is derived from an EMBL/GenBank/DDBJ whole genome shotgun (WGS) entry which is preliminary data.</text>
</comment>
<keyword evidence="3" id="KW-0805">Transcription regulation</keyword>
<dbReference type="InterPro" id="IPR002197">
    <property type="entry name" value="HTH_Fis"/>
</dbReference>
<sequence length="421" mass="47665">MESIQAIKQRFGIIGNDPKLNRAIEKAIQVAPTDISVLVTGESGVGKESIPKIIHQLSHRKHGKYIAVNCGAIPEGTIDSELFGHEKGAFTGATSTRSGYFEVADGGTIFLDEVGELPLTTQVRLLRVLENGEFIKVGSSKVQKTNVRIVAATNVNMFEAIKKEKFREDLYYRLSTIEINLPALRERKDDIHLLFRKFASDFALKYKMPTVKLTDDAVGLLLKYRWNGNIRQLRNVAEQVSVLEQNRTINSVTLQNYLPNTGNNLPAIVNNTKSESDFSSEREILYKVLFDMKSDLNDLKKLTMELMKTGSASDVKKDNEHLIQKIYGEDKDQEFEPSVEDLSVLSIPAHNEEPKEIITDVDDKYHFAEEIEEEETLSLHDKELELIKKSLERHSGKRKLAAAELGISERTLYRKIKQFDL</sequence>
<dbReference type="CDD" id="cd00009">
    <property type="entry name" value="AAA"/>
    <property type="match status" value="1"/>
</dbReference>
<dbReference type="Pfam" id="PF25601">
    <property type="entry name" value="AAA_lid_14"/>
    <property type="match status" value="1"/>
</dbReference>
<dbReference type="EMBL" id="WOWS01000002">
    <property type="protein sequence ID" value="MUU77999.1"/>
    <property type="molecule type" value="Genomic_DNA"/>
</dbReference>
<dbReference type="RefSeq" id="WP_157362898.1">
    <property type="nucleotide sequence ID" value="NZ_WOWS01000002.1"/>
</dbReference>
<dbReference type="PROSITE" id="PS00676">
    <property type="entry name" value="SIGMA54_INTERACT_2"/>
    <property type="match status" value="1"/>
</dbReference>
<keyword evidence="4" id="KW-0804">Transcription</keyword>
<dbReference type="SUPFAM" id="SSF52540">
    <property type="entry name" value="P-loop containing nucleoside triphosphate hydrolases"/>
    <property type="match status" value="1"/>
</dbReference>
<dbReference type="PRINTS" id="PR01590">
    <property type="entry name" value="HTHFIS"/>
</dbReference>
<dbReference type="Pfam" id="PF02954">
    <property type="entry name" value="HTH_8"/>
    <property type="match status" value="1"/>
</dbReference>
<dbReference type="GO" id="GO:0043565">
    <property type="term" value="F:sequence-specific DNA binding"/>
    <property type="evidence" value="ECO:0007669"/>
    <property type="project" value="InterPro"/>
</dbReference>
<reference evidence="6 7" key="1">
    <citation type="submission" date="2019-12" db="EMBL/GenBank/DDBJ databases">
        <authorList>
            <person name="Li J."/>
        </authorList>
    </citation>
    <scope>NUCLEOTIDE SEQUENCE [LARGE SCALE GENOMIC DNA]</scope>
    <source>
        <strain evidence="6 7">HL2-2</strain>
    </source>
</reference>
<dbReference type="PROSITE" id="PS00675">
    <property type="entry name" value="SIGMA54_INTERACT_1"/>
    <property type="match status" value="1"/>
</dbReference>
<dbReference type="InterPro" id="IPR025662">
    <property type="entry name" value="Sigma_54_int_dom_ATP-bd_1"/>
</dbReference>